<keyword evidence="2" id="KW-0238">DNA-binding</keyword>
<sequence>MHLLTHEDQIVAAIRQIIRAVDLHSRKLVNGHGFTGPQLAVLQEAQRLGSASPKAIARAVHLSQATVSGILQRLERRELILRKPSANDKRSVMIEISPQGEQVLQASPSLLQDRFRDALSSLEEWERLQILSTLQRVAGLMDAEHLEASPHLTPGEIPGDEEELPSPVPPTAPPSSINLNEPC</sequence>
<reference evidence="6 7" key="1">
    <citation type="submission" date="2019-03" db="EMBL/GenBank/DDBJ databases">
        <title>Deep-cultivation of Planctomycetes and their phenomic and genomic characterization uncovers novel biology.</title>
        <authorList>
            <person name="Wiegand S."/>
            <person name="Jogler M."/>
            <person name="Boedeker C."/>
            <person name="Pinto D."/>
            <person name="Vollmers J."/>
            <person name="Rivas-Marin E."/>
            <person name="Kohn T."/>
            <person name="Peeters S.H."/>
            <person name="Heuer A."/>
            <person name="Rast P."/>
            <person name="Oberbeckmann S."/>
            <person name="Bunk B."/>
            <person name="Jeske O."/>
            <person name="Meyerdierks A."/>
            <person name="Storesund J.E."/>
            <person name="Kallscheuer N."/>
            <person name="Luecker S."/>
            <person name="Lage O.M."/>
            <person name="Pohl T."/>
            <person name="Merkel B.J."/>
            <person name="Hornburger P."/>
            <person name="Mueller R.-W."/>
            <person name="Bruemmer F."/>
            <person name="Labrenz M."/>
            <person name="Spormann A.M."/>
            <person name="Op den Camp H."/>
            <person name="Overmann J."/>
            <person name="Amann R."/>
            <person name="Jetten M.S.M."/>
            <person name="Mascher T."/>
            <person name="Medema M.H."/>
            <person name="Devos D.P."/>
            <person name="Kaster A.-K."/>
            <person name="Ovreas L."/>
            <person name="Rohde M."/>
            <person name="Galperin M.Y."/>
            <person name="Jogler C."/>
        </authorList>
    </citation>
    <scope>NUCLEOTIDE SEQUENCE [LARGE SCALE GENOMIC DNA]</scope>
    <source>
        <strain evidence="6 7">Enr13</strain>
    </source>
</reference>
<evidence type="ECO:0000259" key="5">
    <source>
        <dbReference type="PROSITE" id="PS50995"/>
    </source>
</evidence>
<dbReference type="OrthoDB" id="7502947at2"/>
<evidence type="ECO:0000256" key="4">
    <source>
        <dbReference type="SAM" id="MobiDB-lite"/>
    </source>
</evidence>
<dbReference type="SUPFAM" id="SSF46785">
    <property type="entry name" value="Winged helix' DNA-binding domain"/>
    <property type="match status" value="1"/>
</dbReference>
<evidence type="ECO:0000256" key="1">
    <source>
        <dbReference type="ARBA" id="ARBA00023015"/>
    </source>
</evidence>
<feature type="region of interest" description="Disordered" evidence="4">
    <location>
        <begin position="148"/>
        <end position="183"/>
    </location>
</feature>
<keyword evidence="7" id="KW-1185">Reference proteome</keyword>
<dbReference type="EMBL" id="CP037423">
    <property type="protein sequence ID" value="QDV42787.1"/>
    <property type="molecule type" value="Genomic_DNA"/>
</dbReference>
<accession>A0A518HPS7</accession>
<evidence type="ECO:0000313" key="6">
    <source>
        <dbReference type="EMBL" id="QDV42787.1"/>
    </source>
</evidence>
<keyword evidence="1" id="KW-0805">Transcription regulation</keyword>
<dbReference type="PROSITE" id="PS01117">
    <property type="entry name" value="HTH_MARR_1"/>
    <property type="match status" value="1"/>
</dbReference>
<evidence type="ECO:0000256" key="2">
    <source>
        <dbReference type="ARBA" id="ARBA00023125"/>
    </source>
</evidence>
<dbReference type="InterPro" id="IPR036390">
    <property type="entry name" value="WH_DNA-bd_sf"/>
</dbReference>
<proteinExistence type="predicted"/>
<dbReference type="GO" id="GO:0003700">
    <property type="term" value="F:DNA-binding transcription factor activity"/>
    <property type="evidence" value="ECO:0007669"/>
    <property type="project" value="InterPro"/>
</dbReference>
<protein>
    <submittedName>
        <fullName evidence="6">HTH-type transcriptional regulator MhqR</fullName>
    </submittedName>
</protein>
<dbReference type="InterPro" id="IPR023187">
    <property type="entry name" value="Tscrpt_reg_MarR-type_CS"/>
</dbReference>
<dbReference type="Proteomes" id="UP000319004">
    <property type="component" value="Chromosome"/>
</dbReference>
<dbReference type="GO" id="GO:0003677">
    <property type="term" value="F:DNA binding"/>
    <property type="evidence" value="ECO:0007669"/>
    <property type="project" value="UniProtKB-KW"/>
</dbReference>
<dbReference type="InterPro" id="IPR039422">
    <property type="entry name" value="MarR/SlyA-like"/>
</dbReference>
<feature type="domain" description="HTH marR-type" evidence="5">
    <location>
        <begin position="7"/>
        <end position="139"/>
    </location>
</feature>
<dbReference type="RefSeq" id="WP_145386456.1">
    <property type="nucleotide sequence ID" value="NZ_CP037423.1"/>
</dbReference>
<dbReference type="InterPro" id="IPR000835">
    <property type="entry name" value="HTH_MarR-typ"/>
</dbReference>
<evidence type="ECO:0000256" key="3">
    <source>
        <dbReference type="ARBA" id="ARBA00023163"/>
    </source>
</evidence>
<organism evidence="6 7">
    <name type="scientific">Stieleria neptunia</name>
    <dbReference type="NCBI Taxonomy" id="2527979"/>
    <lineage>
        <taxon>Bacteria</taxon>
        <taxon>Pseudomonadati</taxon>
        <taxon>Planctomycetota</taxon>
        <taxon>Planctomycetia</taxon>
        <taxon>Pirellulales</taxon>
        <taxon>Pirellulaceae</taxon>
        <taxon>Stieleria</taxon>
    </lineage>
</organism>
<dbReference type="InterPro" id="IPR036388">
    <property type="entry name" value="WH-like_DNA-bd_sf"/>
</dbReference>
<dbReference type="AlphaFoldDB" id="A0A518HPS7"/>
<dbReference type="GO" id="GO:0006950">
    <property type="term" value="P:response to stress"/>
    <property type="evidence" value="ECO:0007669"/>
    <property type="project" value="TreeGrafter"/>
</dbReference>
<dbReference type="PANTHER" id="PTHR33164:SF89">
    <property type="entry name" value="MARR FAMILY REGULATORY PROTEIN"/>
    <property type="match status" value="1"/>
</dbReference>
<dbReference type="PANTHER" id="PTHR33164">
    <property type="entry name" value="TRANSCRIPTIONAL REGULATOR, MARR FAMILY"/>
    <property type="match status" value="1"/>
</dbReference>
<evidence type="ECO:0000313" key="7">
    <source>
        <dbReference type="Proteomes" id="UP000319004"/>
    </source>
</evidence>
<dbReference type="Gene3D" id="1.10.10.10">
    <property type="entry name" value="Winged helix-like DNA-binding domain superfamily/Winged helix DNA-binding domain"/>
    <property type="match status" value="1"/>
</dbReference>
<dbReference type="KEGG" id="snep:Enr13x_26370"/>
<dbReference type="PRINTS" id="PR00598">
    <property type="entry name" value="HTHMARR"/>
</dbReference>
<dbReference type="SMART" id="SM00347">
    <property type="entry name" value="HTH_MARR"/>
    <property type="match status" value="1"/>
</dbReference>
<dbReference type="Pfam" id="PF01047">
    <property type="entry name" value="MarR"/>
    <property type="match status" value="1"/>
</dbReference>
<keyword evidence="3" id="KW-0804">Transcription</keyword>
<name>A0A518HPS7_9BACT</name>
<dbReference type="PROSITE" id="PS50995">
    <property type="entry name" value="HTH_MARR_2"/>
    <property type="match status" value="1"/>
</dbReference>
<gene>
    <name evidence="6" type="primary">mhqR</name>
    <name evidence="6" type="ORF">Enr13x_26370</name>
</gene>